<dbReference type="AlphaFoldDB" id="A0A9D4TVG4"/>
<proteinExistence type="inferred from homology"/>
<comment type="similarity">
    <text evidence="1">Belongs to the UPF0696 family.</text>
</comment>
<gene>
    <name evidence="8" type="ORF">D9Q98_002014</name>
</gene>
<evidence type="ECO:0000256" key="2">
    <source>
        <dbReference type="ARBA" id="ARBA00022723"/>
    </source>
</evidence>
<evidence type="ECO:0000256" key="5">
    <source>
        <dbReference type="PROSITE-ProRule" id="PRU00228"/>
    </source>
</evidence>
<name>A0A9D4TVG4_CHLVU</name>
<dbReference type="PROSITE" id="PS50135">
    <property type="entry name" value="ZF_ZZ_2"/>
    <property type="match status" value="1"/>
</dbReference>
<dbReference type="Pfam" id="PF08939">
    <property type="entry name" value="Bles03"/>
    <property type="match status" value="1"/>
</dbReference>
<feature type="region of interest" description="Disordered" evidence="6">
    <location>
        <begin position="139"/>
        <end position="176"/>
    </location>
</feature>
<feature type="domain" description="ZZ-type" evidence="7">
    <location>
        <begin position="22"/>
        <end position="80"/>
    </location>
</feature>
<sequence length="405" mass="43508">MSDYTGVREALRHESPLWRIEHLDITCDGCLCEPIIGARFKCTVCEDIDLCGACMRALVAARLKMAQEGAAMPGLPRRQGQRPRKWVAKLHSRDLTEKWAALQTAVPCLHPSHQFQKVVDGPERAVVFLADGQPASGNIATGGCSSQPAAAAGAAGPQQQDEQQEEQQASQEVQAERGRCAVNGSSRGINGGSSSSSSALGEFLSTFRPSAASCRDVAWIIVAHPEPSSEQPSSSSSGSGNGSASAGLSLEQRVDAAVEEWELKVQQAAFGPGRRLTAADVDALAAKHRILKGKWMLFARSGAEADAAWAAVAKAVCAEPRLCDSAKVSSAGPEADGSWVLCVYTENYHDSEDVQRVCRGLQRALRGGLLQDRRLLYKPDVYTHLGIYSKNQWQLKPTVFEARLL</sequence>
<dbReference type="EMBL" id="SIDB01000002">
    <property type="protein sequence ID" value="KAI3435956.1"/>
    <property type="molecule type" value="Genomic_DNA"/>
</dbReference>
<dbReference type="InterPro" id="IPR023398">
    <property type="entry name" value="TIF_eIF4e-like"/>
</dbReference>
<dbReference type="PANTHER" id="PTHR31977:SF1">
    <property type="entry name" value="UPF0696 PROTEIN C11ORF68"/>
    <property type="match status" value="1"/>
</dbReference>
<reference evidence="8" key="1">
    <citation type="journal article" date="2019" name="Plant J.">
        <title>Chlorella vulgaris genome assembly and annotation reveals the molecular basis for metabolic acclimation to high light conditions.</title>
        <authorList>
            <person name="Cecchin M."/>
            <person name="Marcolungo L."/>
            <person name="Rossato M."/>
            <person name="Girolomoni L."/>
            <person name="Cosentino E."/>
            <person name="Cuine S."/>
            <person name="Li-Beisson Y."/>
            <person name="Delledonne M."/>
            <person name="Ballottari M."/>
        </authorList>
    </citation>
    <scope>NUCLEOTIDE SEQUENCE</scope>
    <source>
        <strain evidence="8">211/11P</strain>
    </source>
</reference>
<evidence type="ECO:0000256" key="1">
    <source>
        <dbReference type="ARBA" id="ARBA00010568"/>
    </source>
</evidence>
<dbReference type="InterPro" id="IPR043145">
    <property type="entry name" value="Znf_ZZ_sf"/>
</dbReference>
<organism evidence="8 9">
    <name type="scientific">Chlorella vulgaris</name>
    <name type="common">Green alga</name>
    <dbReference type="NCBI Taxonomy" id="3077"/>
    <lineage>
        <taxon>Eukaryota</taxon>
        <taxon>Viridiplantae</taxon>
        <taxon>Chlorophyta</taxon>
        <taxon>core chlorophytes</taxon>
        <taxon>Trebouxiophyceae</taxon>
        <taxon>Chlorellales</taxon>
        <taxon>Chlorellaceae</taxon>
        <taxon>Chlorella clade</taxon>
        <taxon>Chlorella</taxon>
    </lineage>
</organism>
<evidence type="ECO:0000313" key="8">
    <source>
        <dbReference type="EMBL" id="KAI3435956.1"/>
    </source>
</evidence>
<comment type="caution">
    <text evidence="8">The sequence shown here is derived from an EMBL/GenBank/DDBJ whole genome shotgun (WGS) entry which is preliminary data.</text>
</comment>
<reference evidence="8" key="2">
    <citation type="submission" date="2020-11" db="EMBL/GenBank/DDBJ databases">
        <authorList>
            <person name="Cecchin M."/>
            <person name="Marcolungo L."/>
            <person name="Rossato M."/>
            <person name="Girolomoni L."/>
            <person name="Cosentino E."/>
            <person name="Cuine S."/>
            <person name="Li-Beisson Y."/>
            <person name="Delledonne M."/>
            <person name="Ballottari M."/>
        </authorList>
    </citation>
    <scope>NUCLEOTIDE SEQUENCE</scope>
    <source>
        <strain evidence="8">211/11P</strain>
        <tissue evidence="8">Whole cell</tissue>
    </source>
</reference>
<dbReference type="Pfam" id="PF00569">
    <property type="entry name" value="ZZ"/>
    <property type="match status" value="1"/>
</dbReference>
<evidence type="ECO:0000256" key="4">
    <source>
        <dbReference type="ARBA" id="ARBA00022833"/>
    </source>
</evidence>
<dbReference type="OrthoDB" id="2122982at2759"/>
<evidence type="ECO:0000259" key="7">
    <source>
        <dbReference type="PROSITE" id="PS50135"/>
    </source>
</evidence>
<feature type="compositionally biased region" description="Low complexity" evidence="6">
    <location>
        <begin position="146"/>
        <end position="173"/>
    </location>
</feature>
<dbReference type="PANTHER" id="PTHR31977">
    <property type="entry name" value="UPF0696 PROTEIN C11ORF68"/>
    <property type="match status" value="1"/>
</dbReference>
<keyword evidence="9" id="KW-1185">Reference proteome</keyword>
<dbReference type="InterPro" id="IPR015034">
    <property type="entry name" value="Bles03"/>
</dbReference>
<dbReference type="Gene3D" id="3.30.760.10">
    <property type="entry name" value="RNA Cap, Translation Initiation Factor Eif4e"/>
    <property type="match status" value="1"/>
</dbReference>
<dbReference type="SUPFAM" id="SSF55418">
    <property type="entry name" value="eIF4e-like"/>
    <property type="match status" value="1"/>
</dbReference>
<accession>A0A9D4TVG4</accession>
<dbReference type="Proteomes" id="UP001055712">
    <property type="component" value="Unassembled WGS sequence"/>
</dbReference>
<keyword evidence="4" id="KW-0862">Zinc</keyword>
<dbReference type="SMART" id="SM00291">
    <property type="entry name" value="ZnF_ZZ"/>
    <property type="match status" value="1"/>
</dbReference>
<evidence type="ECO:0000256" key="6">
    <source>
        <dbReference type="SAM" id="MobiDB-lite"/>
    </source>
</evidence>
<dbReference type="SUPFAM" id="SSF57850">
    <property type="entry name" value="RING/U-box"/>
    <property type="match status" value="1"/>
</dbReference>
<feature type="region of interest" description="Disordered" evidence="6">
    <location>
        <begin position="226"/>
        <end position="248"/>
    </location>
</feature>
<dbReference type="CDD" id="cd02249">
    <property type="entry name" value="ZZ"/>
    <property type="match status" value="1"/>
</dbReference>
<dbReference type="InterPro" id="IPR000433">
    <property type="entry name" value="Znf_ZZ"/>
</dbReference>
<evidence type="ECO:0000256" key="3">
    <source>
        <dbReference type="ARBA" id="ARBA00022771"/>
    </source>
</evidence>
<protein>
    <recommendedName>
        <fullName evidence="7">ZZ-type domain-containing protein</fullName>
    </recommendedName>
</protein>
<dbReference type="PROSITE" id="PS01357">
    <property type="entry name" value="ZF_ZZ_1"/>
    <property type="match status" value="1"/>
</dbReference>
<dbReference type="GO" id="GO:0008270">
    <property type="term" value="F:zinc ion binding"/>
    <property type="evidence" value="ECO:0007669"/>
    <property type="project" value="UniProtKB-KW"/>
</dbReference>
<keyword evidence="2" id="KW-0479">Metal-binding</keyword>
<keyword evidence="3 5" id="KW-0863">Zinc-finger</keyword>
<evidence type="ECO:0000313" key="9">
    <source>
        <dbReference type="Proteomes" id="UP001055712"/>
    </source>
</evidence>
<dbReference type="Gene3D" id="3.30.60.90">
    <property type="match status" value="1"/>
</dbReference>